<proteinExistence type="predicted"/>
<dbReference type="EMBL" id="FOTF01000005">
    <property type="protein sequence ID" value="SFK96862.1"/>
    <property type="molecule type" value="Genomic_DNA"/>
</dbReference>
<sequence>MFTFAYGAARAVRNGLTVSLFATAAFAAPVTVAALGDSLTAGYGLTQGEGFVPQMQAWLDEQGAEVTLLNAGVSGDTTAGGLSRVDWTLTPDVDGVLVALGGNDYLRGLDPAVSRGNLDQILTKLDAADVPAILVGLQAGTNYGADYALEFNGMYDALAQSYDLPLYPDWFTGLRSVDLQAYLQDDGIHPNAAGVKLIVADMGPAVLDFVNSLTAH</sequence>
<dbReference type="STRING" id="195913.SAMN04488004_10567"/>
<dbReference type="InterPro" id="IPR036514">
    <property type="entry name" value="SGNH_hydro_sf"/>
</dbReference>
<dbReference type="Pfam" id="PF13472">
    <property type="entry name" value="Lipase_GDSL_2"/>
    <property type="match status" value="1"/>
</dbReference>
<accession>A0A1I4DTB1</accession>
<dbReference type="PANTHER" id="PTHR30383">
    <property type="entry name" value="THIOESTERASE 1/PROTEASE 1/LYSOPHOSPHOLIPASE L1"/>
    <property type="match status" value="1"/>
</dbReference>
<evidence type="ECO:0000313" key="4">
    <source>
        <dbReference type="Proteomes" id="UP000199550"/>
    </source>
</evidence>
<protein>
    <submittedName>
        <fullName evidence="3">Acyl-CoA thioesterase-1</fullName>
    </submittedName>
</protein>
<name>A0A1I4DTB1_9RHOB</name>
<feature type="signal peptide" evidence="1">
    <location>
        <begin position="1"/>
        <end position="27"/>
    </location>
</feature>
<evidence type="ECO:0000256" key="1">
    <source>
        <dbReference type="SAM" id="SignalP"/>
    </source>
</evidence>
<dbReference type="SUPFAM" id="SSF52266">
    <property type="entry name" value="SGNH hydrolase"/>
    <property type="match status" value="1"/>
</dbReference>
<feature type="chain" id="PRO_5011583996" evidence="1">
    <location>
        <begin position="28"/>
        <end position="216"/>
    </location>
</feature>
<dbReference type="CDD" id="cd01822">
    <property type="entry name" value="Lysophospholipase_L1_like"/>
    <property type="match status" value="1"/>
</dbReference>
<keyword evidence="4" id="KW-1185">Reference proteome</keyword>
<gene>
    <name evidence="3" type="ORF">SAMN04488004_10567</name>
</gene>
<dbReference type="AlphaFoldDB" id="A0A1I4DTB1"/>
<reference evidence="3 4" key="1">
    <citation type="submission" date="2016-10" db="EMBL/GenBank/DDBJ databases">
        <authorList>
            <person name="de Groot N.N."/>
        </authorList>
    </citation>
    <scope>NUCLEOTIDE SEQUENCE [LARGE SCALE GENOMIC DNA]</scope>
    <source>
        <strain evidence="3 4">DSM 16199</strain>
    </source>
</reference>
<dbReference type="GO" id="GO:0004622">
    <property type="term" value="F:phosphatidylcholine lysophospholipase activity"/>
    <property type="evidence" value="ECO:0007669"/>
    <property type="project" value="TreeGrafter"/>
</dbReference>
<dbReference type="Proteomes" id="UP000199550">
    <property type="component" value="Unassembled WGS sequence"/>
</dbReference>
<dbReference type="Gene3D" id="3.40.50.1110">
    <property type="entry name" value="SGNH hydrolase"/>
    <property type="match status" value="1"/>
</dbReference>
<dbReference type="InterPro" id="IPR013830">
    <property type="entry name" value="SGNH_hydro"/>
</dbReference>
<keyword evidence="1" id="KW-0732">Signal</keyword>
<dbReference type="PANTHER" id="PTHR30383:SF24">
    <property type="entry name" value="THIOESTERASE 1_PROTEASE 1_LYSOPHOSPHOLIPASE L1"/>
    <property type="match status" value="1"/>
</dbReference>
<evidence type="ECO:0000259" key="2">
    <source>
        <dbReference type="Pfam" id="PF13472"/>
    </source>
</evidence>
<evidence type="ECO:0000313" key="3">
    <source>
        <dbReference type="EMBL" id="SFK96862.1"/>
    </source>
</evidence>
<feature type="domain" description="SGNH hydrolase-type esterase" evidence="2">
    <location>
        <begin position="34"/>
        <end position="196"/>
    </location>
</feature>
<dbReference type="InterPro" id="IPR051532">
    <property type="entry name" value="Ester_Hydrolysis_Enzymes"/>
</dbReference>
<organism evidence="3 4">
    <name type="scientific">Loktanella salsilacus</name>
    <dbReference type="NCBI Taxonomy" id="195913"/>
    <lineage>
        <taxon>Bacteria</taxon>
        <taxon>Pseudomonadati</taxon>
        <taxon>Pseudomonadota</taxon>
        <taxon>Alphaproteobacteria</taxon>
        <taxon>Rhodobacterales</taxon>
        <taxon>Roseobacteraceae</taxon>
        <taxon>Loktanella</taxon>
    </lineage>
</organism>